<feature type="binding site" evidence="7">
    <location>
        <position position="90"/>
    </location>
    <ligand>
        <name>Mg(2+)</name>
        <dbReference type="ChEBI" id="CHEBI:18420"/>
        <label>2</label>
    </ligand>
</feature>
<evidence type="ECO:0000256" key="7">
    <source>
        <dbReference type="PIRSR" id="PIRSR600760-2"/>
    </source>
</evidence>
<dbReference type="GO" id="GO:0006020">
    <property type="term" value="P:inositol metabolic process"/>
    <property type="evidence" value="ECO:0007669"/>
    <property type="project" value="TreeGrafter"/>
</dbReference>
<reference evidence="9" key="3">
    <citation type="submission" date="2023-10" db="EMBL/GenBank/DDBJ databases">
        <authorList>
            <person name="Picardeau M."/>
            <person name="Thibeaux R."/>
        </authorList>
    </citation>
    <scope>NUCLEOTIDE SEQUENCE</scope>
    <source>
        <strain evidence="9">ATI7-C-A5</strain>
    </source>
</reference>
<evidence type="ECO:0000256" key="4">
    <source>
        <dbReference type="ARBA" id="ARBA00022723"/>
    </source>
</evidence>
<dbReference type="Pfam" id="PF00459">
    <property type="entry name" value="Inositol_P"/>
    <property type="match status" value="1"/>
</dbReference>
<dbReference type="InterPro" id="IPR000760">
    <property type="entry name" value="Inositol_monophosphatase-like"/>
</dbReference>
<evidence type="ECO:0000313" key="9">
    <source>
        <dbReference type="EMBL" id="MDV6234177.1"/>
    </source>
</evidence>
<dbReference type="EMBL" id="NPEF02000001">
    <property type="protein sequence ID" value="MDV6234177.1"/>
    <property type="molecule type" value="Genomic_DNA"/>
</dbReference>
<dbReference type="PANTHER" id="PTHR20854:SF4">
    <property type="entry name" value="INOSITOL-1-MONOPHOSPHATASE-RELATED"/>
    <property type="match status" value="1"/>
</dbReference>
<dbReference type="Gene3D" id="3.40.190.80">
    <property type="match status" value="1"/>
</dbReference>
<keyword evidence="4 7" id="KW-0479">Metal-binding</keyword>
<evidence type="ECO:0000256" key="3">
    <source>
        <dbReference type="ARBA" id="ARBA00009759"/>
    </source>
</evidence>
<evidence type="ECO:0000256" key="8">
    <source>
        <dbReference type="RuleBase" id="RU364068"/>
    </source>
</evidence>
<gene>
    <name evidence="9" type="ORF">CH379_000845</name>
    <name evidence="10" type="ORF">CH379_21155</name>
</gene>
<dbReference type="Proteomes" id="UP000232122">
    <property type="component" value="Unassembled WGS sequence"/>
</dbReference>
<dbReference type="PROSITE" id="PS00630">
    <property type="entry name" value="IMP_2"/>
    <property type="match status" value="1"/>
</dbReference>
<feature type="binding site" evidence="7">
    <location>
        <position position="92"/>
    </location>
    <ligand>
        <name>Mg(2+)</name>
        <dbReference type="ChEBI" id="CHEBI:18420"/>
        <label>1</label>
        <note>catalytic</note>
    </ligand>
</feature>
<dbReference type="PANTHER" id="PTHR20854">
    <property type="entry name" value="INOSITOL MONOPHOSPHATASE"/>
    <property type="match status" value="1"/>
</dbReference>
<dbReference type="InterPro" id="IPR020583">
    <property type="entry name" value="Inositol_monoP_metal-BS"/>
</dbReference>
<accession>A0A2N0B378</accession>
<sequence length="273" mass="31082">MSLDNEVKIRYDHFLNFVPKVMEFLATTQEENDLDVTFKGNIESDLVTKADKGSEERIISEIERMFPSDSILGEEGTNKTGSSVFKWIVDPLDGTVNYSHRLPLYCLCIGLENQETKEVLMGIVPFPGTGDVYHAIKDQGAFRNKKRIYVSKTKELKQSLLCTGFPYDREKKIDRLMFYYRNFLLKSRGVRRTGAAGVDLCWTAEGKFDAFWEEGLKPWDMAAPSVILTEAGGKLSTYDGNTFTPYIPNLIASNGIVHDKMLEGMRQYLHELM</sequence>
<dbReference type="CDD" id="cd01639">
    <property type="entry name" value="IMPase"/>
    <property type="match status" value="1"/>
</dbReference>
<comment type="catalytic activity">
    <reaction evidence="1 8">
        <text>a myo-inositol phosphate + H2O = myo-inositol + phosphate</text>
        <dbReference type="Rhea" id="RHEA:24056"/>
        <dbReference type="ChEBI" id="CHEBI:15377"/>
        <dbReference type="ChEBI" id="CHEBI:17268"/>
        <dbReference type="ChEBI" id="CHEBI:43474"/>
        <dbReference type="ChEBI" id="CHEBI:84139"/>
        <dbReference type="EC" id="3.1.3.25"/>
    </reaction>
</comment>
<dbReference type="EMBL" id="NPEF01000418">
    <property type="protein sequence ID" value="PJZ90997.1"/>
    <property type="molecule type" value="Genomic_DNA"/>
</dbReference>
<dbReference type="EC" id="3.1.3.25" evidence="8"/>
<dbReference type="AlphaFoldDB" id="A0A2N0BLA8"/>
<feature type="binding site" evidence="7">
    <location>
        <position position="74"/>
    </location>
    <ligand>
        <name>Mg(2+)</name>
        <dbReference type="ChEBI" id="CHEBI:18420"/>
        <label>1</label>
        <note>catalytic</note>
    </ligand>
</feature>
<evidence type="ECO:0000313" key="10">
    <source>
        <dbReference type="EMBL" id="PJZ90997.1"/>
    </source>
</evidence>
<evidence type="ECO:0000256" key="2">
    <source>
        <dbReference type="ARBA" id="ARBA00001946"/>
    </source>
</evidence>
<protein>
    <recommendedName>
        <fullName evidence="8">Inositol-1-monophosphatase</fullName>
        <ecNumber evidence="8">3.1.3.25</ecNumber>
    </recommendedName>
</protein>
<keyword evidence="5 8" id="KW-0378">Hydrolase</keyword>
<dbReference type="RefSeq" id="WP_100746738.1">
    <property type="nucleotide sequence ID" value="NZ_NPEF02000001.1"/>
</dbReference>
<reference evidence="9 11" key="2">
    <citation type="journal article" date="2018" name="Microb. Genom.">
        <title>Deciphering the unexplored Leptospira diversity from soils uncovers genomic evolution to virulence.</title>
        <authorList>
            <person name="Thibeaux R."/>
            <person name="Iraola G."/>
            <person name="Ferres I."/>
            <person name="Bierque E."/>
            <person name="Girault D."/>
            <person name="Soupe-Gilbert M.E."/>
            <person name="Picardeau M."/>
            <person name="Goarant C."/>
        </authorList>
    </citation>
    <scope>NUCLEOTIDE SEQUENCE [LARGE SCALE GENOMIC DNA]</scope>
    <source>
        <strain evidence="9 11">ATI7-C-A5</strain>
    </source>
</reference>
<proteinExistence type="inferred from homology"/>
<dbReference type="InterPro" id="IPR033942">
    <property type="entry name" value="IMPase"/>
</dbReference>
<keyword evidence="6 7" id="KW-0460">Magnesium</keyword>
<organism evidence="10">
    <name type="scientific">Leptospira ellisii</name>
    <dbReference type="NCBI Taxonomy" id="2023197"/>
    <lineage>
        <taxon>Bacteria</taxon>
        <taxon>Pseudomonadati</taxon>
        <taxon>Spirochaetota</taxon>
        <taxon>Spirochaetia</taxon>
        <taxon>Leptospirales</taxon>
        <taxon>Leptospiraceae</taxon>
        <taxon>Leptospira</taxon>
    </lineage>
</organism>
<feature type="binding site" evidence="7">
    <location>
        <position position="220"/>
    </location>
    <ligand>
        <name>Mg(2+)</name>
        <dbReference type="ChEBI" id="CHEBI:18420"/>
        <label>2</label>
    </ligand>
</feature>
<dbReference type="SUPFAM" id="SSF56655">
    <property type="entry name" value="Carbohydrate phosphatase"/>
    <property type="match status" value="1"/>
</dbReference>
<dbReference type="Gene3D" id="3.30.540.10">
    <property type="entry name" value="Fructose-1,6-Bisphosphatase, subunit A, domain 1"/>
    <property type="match status" value="1"/>
</dbReference>
<dbReference type="OrthoDB" id="9772456at2"/>
<dbReference type="InterPro" id="IPR020550">
    <property type="entry name" value="Inositol_monophosphatase_CS"/>
</dbReference>
<keyword evidence="11" id="KW-1185">Reference proteome</keyword>
<dbReference type="GO" id="GO:0046872">
    <property type="term" value="F:metal ion binding"/>
    <property type="evidence" value="ECO:0007669"/>
    <property type="project" value="UniProtKB-KW"/>
</dbReference>
<comment type="cofactor">
    <cofactor evidence="2 7 8">
        <name>Mg(2+)</name>
        <dbReference type="ChEBI" id="CHEBI:18420"/>
    </cofactor>
</comment>
<accession>A0A2N0BLA8</accession>
<comment type="similarity">
    <text evidence="3 8">Belongs to the inositol monophosphatase superfamily.</text>
</comment>
<evidence type="ECO:0000256" key="5">
    <source>
        <dbReference type="ARBA" id="ARBA00022801"/>
    </source>
</evidence>
<comment type="caution">
    <text evidence="10">The sequence shown here is derived from an EMBL/GenBank/DDBJ whole genome shotgun (WGS) entry which is preliminary data.</text>
</comment>
<feature type="binding site" evidence="7">
    <location>
        <position position="93"/>
    </location>
    <ligand>
        <name>Mg(2+)</name>
        <dbReference type="ChEBI" id="CHEBI:18420"/>
        <label>2</label>
    </ligand>
</feature>
<reference evidence="10" key="1">
    <citation type="submission" date="2017-07" db="EMBL/GenBank/DDBJ databases">
        <title>Leptospira spp. isolated from tropical soils.</title>
        <authorList>
            <person name="Thibeaux R."/>
            <person name="Iraola G."/>
            <person name="Ferres I."/>
            <person name="Bierque E."/>
            <person name="Girault D."/>
            <person name="Soupe-Gilbert M.-E."/>
            <person name="Picardeau M."/>
            <person name="Goarant C."/>
        </authorList>
    </citation>
    <scope>NUCLEOTIDE SEQUENCE [LARGE SCALE GENOMIC DNA]</scope>
    <source>
        <strain evidence="10">ATI7-C-A5</strain>
    </source>
</reference>
<dbReference type="PROSITE" id="PS00629">
    <property type="entry name" value="IMP_1"/>
    <property type="match status" value="1"/>
</dbReference>
<name>A0A2N0BLA8_9LEPT</name>
<dbReference type="GO" id="GO:0007165">
    <property type="term" value="P:signal transduction"/>
    <property type="evidence" value="ECO:0007669"/>
    <property type="project" value="TreeGrafter"/>
</dbReference>
<dbReference type="FunFam" id="3.40.190.80:FF:000002">
    <property type="entry name" value="Inositol-1-monophosphatase"/>
    <property type="match status" value="1"/>
</dbReference>
<evidence type="ECO:0000256" key="1">
    <source>
        <dbReference type="ARBA" id="ARBA00001033"/>
    </source>
</evidence>
<evidence type="ECO:0000256" key="6">
    <source>
        <dbReference type="ARBA" id="ARBA00022842"/>
    </source>
</evidence>
<dbReference type="PRINTS" id="PR00377">
    <property type="entry name" value="IMPHPHTASES"/>
</dbReference>
<evidence type="ECO:0000313" key="11">
    <source>
        <dbReference type="Proteomes" id="UP000232122"/>
    </source>
</evidence>
<dbReference type="GO" id="GO:0008934">
    <property type="term" value="F:inositol monophosphate 1-phosphatase activity"/>
    <property type="evidence" value="ECO:0007669"/>
    <property type="project" value="InterPro"/>
</dbReference>
<dbReference type="GO" id="GO:0046854">
    <property type="term" value="P:phosphatidylinositol phosphate biosynthetic process"/>
    <property type="evidence" value="ECO:0007669"/>
    <property type="project" value="InterPro"/>
</dbReference>